<dbReference type="InterPro" id="IPR011006">
    <property type="entry name" value="CheY-like_superfamily"/>
</dbReference>
<reference evidence="2 3" key="1">
    <citation type="submission" date="2018-10" db="EMBL/GenBank/DDBJ databases">
        <title>Bacillus Keqinensis sp. nov., a moderately halophilic bacterium isolated from a saline-alkaline lake.</title>
        <authorList>
            <person name="Wang H."/>
        </authorList>
    </citation>
    <scope>NUCLEOTIDE SEQUENCE [LARGE SCALE GENOMIC DNA]</scope>
    <source>
        <strain evidence="2 3">KQ-3</strain>
    </source>
</reference>
<dbReference type="InterPro" id="IPR027417">
    <property type="entry name" value="P-loop_NTPase"/>
</dbReference>
<keyword evidence="3" id="KW-1185">Reference proteome</keyword>
<dbReference type="OrthoDB" id="2512803at2"/>
<dbReference type="RefSeq" id="WP_122900677.1">
    <property type="nucleotide sequence ID" value="NZ_RHIB01000003.1"/>
</dbReference>
<dbReference type="GO" id="GO:0009898">
    <property type="term" value="C:cytoplasmic side of plasma membrane"/>
    <property type="evidence" value="ECO:0007669"/>
    <property type="project" value="TreeGrafter"/>
</dbReference>
<dbReference type="AlphaFoldDB" id="A0A3M7TP92"/>
<dbReference type="GO" id="GO:0051782">
    <property type="term" value="P:negative regulation of cell division"/>
    <property type="evidence" value="ECO:0007669"/>
    <property type="project" value="TreeGrafter"/>
</dbReference>
<dbReference type="GO" id="GO:0005829">
    <property type="term" value="C:cytosol"/>
    <property type="evidence" value="ECO:0007669"/>
    <property type="project" value="TreeGrafter"/>
</dbReference>
<dbReference type="Proteomes" id="UP000278746">
    <property type="component" value="Unassembled WGS sequence"/>
</dbReference>
<dbReference type="InterPro" id="IPR050625">
    <property type="entry name" value="ParA/MinD_ATPase"/>
</dbReference>
<proteinExistence type="predicted"/>
<accession>A0A3M7TP92</accession>
<sequence>MMNTLRALIISPDKELTENLEGALSEASFTVVKEEELKDESLQQGYAVAFIDDVFLKEQSSLWTPPNMYVVAVAKERNFDAVRAYMKLGVYDVIVEEEESDRLKDLVHHLKEKVERGEFSAATADSYQAQGKVLSFYSSKGGSGKTLLSTMTAQCLKGKHKKDVVIIDLNAQFGGLDVTFGLEHNRSYYDLKPVLDELAIHHIQNVAITHEQTGIDVILGPSNPEQAEEVEDELISRMIRVCKEHYDYVIVDMPSGVSALSFMGLNEASHIYYVLNPDSMSLRVLKHTLTLFDRFQLGKKQGLSLILNRTDKKDEMTEADVKKIIEVPVGGVIRSDYFGLQPLLNMGMPFFLGNGKKAKTKVTKDVERFVEKSVVS</sequence>
<comment type="caution">
    <text evidence="2">The sequence shown here is derived from an EMBL/GenBank/DDBJ whole genome shotgun (WGS) entry which is preliminary data.</text>
</comment>
<organism evidence="2 3">
    <name type="scientific">Alteribacter keqinensis</name>
    <dbReference type="NCBI Taxonomy" id="2483800"/>
    <lineage>
        <taxon>Bacteria</taxon>
        <taxon>Bacillati</taxon>
        <taxon>Bacillota</taxon>
        <taxon>Bacilli</taxon>
        <taxon>Bacillales</taxon>
        <taxon>Bacillaceae</taxon>
        <taxon>Alteribacter</taxon>
    </lineage>
</organism>
<evidence type="ECO:0000259" key="1">
    <source>
        <dbReference type="Pfam" id="PF13614"/>
    </source>
</evidence>
<feature type="domain" description="AAA" evidence="1">
    <location>
        <begin position="132"/>
        <end position="302"/>
    </location>
</feature>
<dbReference type="PANTHER" id="PTHR43384:SF13">
    <property type="entry name" value="SLR0110 PROTEIN"/>
    <property type="match status" value="1"/>
</dbReference>
<name>A0A3M7TP92_9BACI</name>
<dbReference type="SUPFAM" id="SSF52172">
    <property type="entry name" value="CheY-like"/>
    <property type="match status" value="1"/>
</dbReference>
<dbReference type="PANTHER" id="PTHR43384">
    <property type="entry name" value="SEPTUM SITE-DETERMINING PROTEIN MIND HOMOLOG, CHLOROPLASTIC-RELATED"/>
    <property type="match status" value="1"/>
</dbReference>
<protein>
    <recommendedName>
        <fullName evidence="1">AAA domain-containing protein</fullName>
    </recommendedName>
</protein>
<evidence type="ECO:0000313" key="2">
    <source>
        <dbReference type="EMBL" id="RNA66837.1"/>
    </source>
</evidence>
<dbReference type="GO" id="GO:0005524">
    <property type="term" value="F:ATP binding"/>
    <property type="evidence" value="ECO:0007669"/>
    <property type="project" value="TreeGrafter"/>
</dbReference>
<dbReference type="Pfam" id="PF13614">
    <property type="entry name" value="AAA_31"/>
    <property type="match status" value="1"/>
</dbReference>
<dbReference type="GO" id="GO:0016887">
    <property type="term" value="F:ATP hydrolysis activity"/>
    <property type="evidence" value="ECO:0007669"/>
    <property type="project" value="TreeGrafter"/>
</dbReference>
<evidence type="ECO:0000313" key="3">
    <source>
        <dbReference type="Proteomes" id="UP000278746"/>
    </source>
</evidence>
<dbReference type="InterPro" id="IPR025669">
    <property type="entry name" value="AAA_dom"/>
</dbReference>
<dbReference type="EMBL" id="RHIB01000003">
    <property type="protein sequence ID" value="RNA66837.1"/>
    <property type="molecule type" value="Genomic_DNA"/>
</dbReference>
<gene>
    <name evidence="2" type="ORF">EBO34_16655</name>
</gene>
<dbReference type="SUPFAM" id="SSF52540">
    <property type="entry name" value="P-loop containing nucleoside triphosphate hydrolases"/>
    <property type="match status" value="1"/>
</dbReference>
<dbReference type="Gene3D" id="3.40.50.300">
    <property type="entry name" value="P-loop containing nucleotide triphosphate hydrolases"/>
    <property type="match status" value="1"/>
</dbReference>